<keyword evidence="3" id="KW-1185">Reference proteome</keyword>
<keyword evidence="1" id="KW-0732">Signal</keyword>
<dbReference type="EMBL" id="LVHF01000012">
    <property type="protein sequence ID" value="OAN18018.1"/>
    <property type="molecule type" value="Genomic_DNA"/>
</dbReference>
<organism evidence="2 3">
    <name type="scientific">Photobacterium jeanii</name>
    <dbReference type="NCBI Taxonomy" id="858640"/>
    <lineage>
        <taxon>Bacteria</taxon>
        <taxon>Pseudomonadati</taxon>
        <taxon>Pseudomonadota</taxon>
        <taxon>Gammaproteobacteria</taxon>
        <taxon>Vibrionales</taxon>
        <taxon>Vibrionaceae</taxon>
        <taxon>Photobacterium</taxon>
    </lineage>
</organism>
<name>A0A178KKV9_9GAMM</name>
<dbReference type="Proteomes" id="UP000078503">
    <property type="component" value="Unassembled WGS sequence"/>
</dbReference>
<protein>
    <submittedName>
        <fullName evidence="2">Uncharacterized protein</fullName>
    </submittedName>
</protein>
<evidence type="ECO:0000313" key="2">
    <source>
        <dbReference type="EMBL" id="OAN18018.1"/>
    </source>
</evidence>
<sequence length="163" mass="17685">MNKVICSKFIVILGCIFASLQLSAQSFSLDKTLVETSNELGFKMAKDIKVGEVAYLQPVGFSVCKENGKLKLNGLAIVGTKIPELSNMYMLQNTTNGIVVESAGMSLGYMGYYNVAMKIASSRKCSELNSTNPVPMLDIVSVFGVESLSELINEGLRIKKLLT</sequence>
<dbReference type="AlphaFoldDB" id="A0A178KKV9"/>
<dbReference type="RefSeq" id="WP_068327829.1">
    <property type="nucleotide sequence ID" value="NZ_LVHF01000012.1"/>
</dbReference>
<feature type="chain" id="PRO_5008090423" evidence="1">
    <location>
        <begin position="25"/>
        <end position="163"/>
    </location>
</feature>
<evidence type="ECO:0000256" key="1">
    <source>
        <dbReference type="SAM" id="SignalP"/>
    </source>
</evidence>
<proteinExistence type="predicted"/>
<evidence type="ECO:0000313" key="3">
    <source>
        <dbReference type="Proteomes" id="UP000078503"/>
    </source>
</evidence>
<comment type="caution">
    <text evidence="2">The sequence shown here is derived from an EMBL/GenBank/DDBJ whole genome shotgun (WGS) entry which is preliminary data.</text>
</comment>
<accession>A0A178KKV9</accession>
<feature type="signal peptide" evidence="1">
    <location>
        <begin position="1"/>
        <end position="24"/>
    </location>
</feature>
<gene>
    <name evidence="2" type="ORF">A3K86_03605</name>
</gene>
<reference evidence="2 3" key="1">
    <citation type="submission" date="2016-03" db="EMBL/GenBank/DDBJ databases">
        <title>Photobacterium proteolyticum sp. nov. a protease producing bacterium isolated from ocean sediments of Laizhou Bay.</title>
        <authorList>
            <person name="Li Y."/>
        </authorList>
    </citation>
    <scope>NUCLEOTIDE SEQUENCE [LARGE SCALE GENOMIC DNA]</scope>
    <source>
        <strain evidence="2 3">R-40508</strain>
    </source>
</reference>